<dbReference type="AlphaFoldDB" id="A0A5A7PMQ3"/>
<dbReference type="InterPro" id="IPR051210">
    <property type="entry name" value="Ub_ligase/GEF_domain"/>
</dbReference>
<dbReference type="PROSITE" id="PS50012">
    <property type="entry name" value="RCC1_3"/>
    <property type="match status" value="2"/>
</dbReference>
<feature type="coiled-coil region" evidence="6">
    <location>
        <begin position="340"/>
        <end position="388"/>
    </location>
</feature>
<feature type="domain" description="BRX" evidence="8">
    <location>
        <begin position="515"/>
        <end position="545"/>
    </location>
</feature>
<dbReference type="Gene3D" id="2.130.10.30">
    <property type="entry name" value="Regulator of chromosome condensation 1/beta-lactamase-inhibitor protein II"/>
    <property type="match status" value="1"/>
</dbReference>
<keyword evidence="2" id="KW-0677">Repeat</keyword>
<dbReference type="SUPFAM" id="SSF50985">
    <property type="entry name" value="RCC1/BLIP-II"/>
    <property type="match status" value="1"/>
</dbReference>
<feature type="repeat" description="RCC1" evidence="5">
    <location>
        <begin position="52"/>
        <end position="100"/>
    </location>
</feature>
<dbReference type="PANTHER" id="PTHR22870">
    <property type="entry name" value="REGULATOR OF CHROMOSOME CONDENSATION"/>
    <property type="match status" value="1"/>
</dbReference>
<keyword evidence="6" id="KW-0175">Coiled coil</keyword>
<comment type="caution">
    <text evidence="9">The sequence shown here is derived from an EMBL/GenBank/DDBJ whole genome shotgun (WGS) entry which is preliminary data.</text>
</comment>
<keyword evidence="3" id="KW-0863">Zinc-finger</keyword>
<accession>A0A5A7PMQ3</accession>
<organism evidence="9 10">
    <name type="scientific">Striga asiatica</name>
    <name type="common">Asiatic witchweed</name>
    <name type="synonym">Buchnera asiatica</name>
    <dbReference type="NCBI Taxonomy" id="4170"/>
    <lineage>
        <taxon>Eukaryota</taxon>
        <taxon>Viridiplantae</taxon>
        <taxon>Streptophyta</taxon>
        <taxon>Embryophyta</taxon>
        <taxon>Tracheophyta</taxon>
        <taxon>Spermatophyta</taxon>
        <taxon>Magnoliopsida</taxon>
        <taxon>eudicotyledons</taxon>
        <taxon>Gunneridae</taxon>
        <taxon>Pentapetalae</taxon>
        <taxon>asterids</taxon>
        <taxon>lamiids</taxon>
        <taxon>Lamiales</taxon>
        <taxon>Orobanchaceae</taxon>
        <taxon>Buchnereae</taxon>
        <taxon>Striga</taxon>
    </lineage>
</organism>
<dbReference type="InterPro" id="IPR011011">
    <property type="entry name" value="Znf_FYVE_PHD"/>
</dbReference>
<protein>
    <submittedName>
        <fullName evidence="9">Regulator of chromosome condensation family protein</fullName>
    </submittedName>
</protein>
<dbReference type="PROSITE" id="PS51514">
    <property type="entry name" value="BRX"/>
    <property type="match status" value="1"/>
</dbReference>
<dbReference type="InterPro" id="IPR000408">
    <property type="entry name" value="Reg_chr_condens"/>
</dbReference>
<dbReference type="InterPro" id="IPR013591">
    <property type="entry name" value="Brevis_radix_dom"/>
</dbReference>
<dbReference type="Proteomes" id="UP000325081">
    <property type="component" value="Unassembled WGS sequence"/>
</dbReference>
<name>A0A5A7PMQ3_STRAF</name>
<feature type="region of interest" description="Disordered" evidence="7">
    <location>
        <begin position="318"/>
        <end position="338"/>
    </location>
</feature>
<evidence type="ECO:0000313" key="10">
    <source>
        <dbReference type="Proteomes" id="UP000325081"/>
    </source>
</evidence>
<keyword evidence="10" id="KW-1185">Reference proteome</keyword>
<feature type="repeat" description="RCC1" evidence="5">
    <location>
        <begin position="107"/>
        <end position="148"/>
    </location>
</feature>
<sequence length="545" mass="60183">MCRHSFWRALHVGRRHTQFRAPRLRDGPRPEEGFEPARGSVAWHTALITSDGRLFTFGEGSFGILGHGNRESVLGPKEVESISGLAVACGVWHTAAIVEVTHSSTSGKLFTWGDGDKNRLGQGDKEARLEPTCAPTLVDHNFRKVACGYGFDYVGPCFLDLRPARESRVGRETTLPRHFRRNSRGNRMWGLPCGGSNVQKRDLHLGQRCQWELGSLGPSCRQAFRFMRKRRSCYNCGLPHCHACSSRKVGRAALAEGGAHADMRFARLALLPANSDLMRGLDAKASRQGRKGENSVLDVRRTIPRPILSHSSGISRAVSPFSRKLSPPRSATPVPAPSGLSFSQNAVDSLRKTNELLNQELHKLRLEVESLRNQYELQELELQKSTKKAEESVALAREESAKCDAAEEVIRSLTIQSPLVLTLLEINRLSFNIIPGNLFLLTDLASSNGNLDEFQSLDDATNNIKGSLDSDLGPATSFNGRTNEITTNGACPDVENSTLRSSNSAVESDSNQIEAEWIEQYEPGVYITLVALQGGMKDLKRVRFR</sequence>
<evidence type="ECO:0000256" key="5">
    <source>
        <dbReference type="PROSITE-ProRule" id="PRU00235"/>
    </source>
</evidence>
<gene>
    <name evidence="9" type="ORF">STAS_10234</name>
</gene>
<dbReference type="Pfam" id="PF08381">
    <property type="entry name" value="BRX"/>
    <property type="match status" value="1"/>
</dbReference>
<dbReference type="Pfam" id="PF00415">
    <property type="entry name" value="RCC1"/>
    <property type="match status" value="2"/>
</dbReference>
<dbReference type="InterPro" id="IPR009091">
    <property type="entry name" value="RCC1/BLIP-II"/>
</dbReference>
<dbReference type="OrthoDB" id="1743370at2759"/>
<evidence type="ECO:0000256" key="4">
    <source>
        <dbReference type="ARBA" id="ARBA00022833"/>
    </source>
</evidence>
<evidence type="ECO:0000256" key="1">
    <source>
        <dbReference type="ARBA" id="ARBA00022723"/>
    </source>
</evidence>
<dbReference type="InterPro" id="IPR013083">
    <property type="entry name" value="Znf_RING/FYVE/PHD"/>
</dbReference>
<dbReference type="Gene3D" id="3.30.40.10">
    <property type="entry name" value="Zinc/RING finger domain, C3HC4 (zinc finger)"/>
    <property type="match status" value="1"/>
</dbReference>
<dbReference type="CDD" id="cd00065">
    <property type="entry name" value="FYVE_like_SF"/>
    <property type="match status" value="1"/>
</dbReference>
<proteinExistence type="predicted"/>
<evidence type="ECO:0000256" key="3">
    <source>
        <dbReference type="ARBA" id="ARBA00022771"/>
    </source>
</evidence>
<evidence type="ECO:0000256" key="7">
    <source>
        <dbReference type="SAM" id="MobiDB-lite"/>
    </source>
</evidence>
<dbReference type="EMBL" id="BKCP01004849">
    <property type="protein sequence ID" value="GER34050.1"/>
    <property type="molecule type" value="Genomic_DNA"/>
</dbReference>
<evidence type="ECO:0000313" key="9">
    <source>
        <dbReference type="EMBL" id="GER34050.1"/>
    </source>
</evidence>
<reference evidence="10" key="1">
    <citation type="journal article" date="2019" name="Curr. Biol.">
        <title>Genome Sequence of Striga asiatica Provides Insight into the Evolution of Plant Parasitism.</title>
        <authorList>
            <person name="Yoshida S."/>
            <person name="Kim S."/>
            <person name="Wafula E.K."/>
            <person name="Tanskanen J."/>
            <person name="Kim Y.M."/>
            <person name="Honaas L."/>
            <person name="Yang Z."/>
            <person name="Spallek T."/>
            <person name="Conn C.E."/>
            <person name="Ichihashi Y."/>
            <person name="Cheong K."/>
            <person name="Cui S."/>
            <person name="Der J.P."/>
            <person name="Gundlach H."/>
            <person name="Jiao Y."/>
            <person name="Hori C."/>
            <person name="Ishida J.K."/>
            <person name="Kasahara H."/>
            <person name="Kiba T."/>
            <person name="Kim M.S."/>
            <person name="Koo N."/>
            <person name="Laohavisit A."/>
            <person name="Lee Y.H."/>
            <person name="Lumba S."/>
            <person name="McCourt P."/>
            <person name="Mortimer J.C."/>
            <person name="Mutuku J.M."/>
            <person name="Nomura T."/>
            <person name="Sasaki-Sekimoto Y."/>
            <person name="Seto Y."/>
            <person name="Wang Y."/>
            <person name="Wakatake T."/>
            <person name="Sakakibara H."/>
            <person name="Demura T."/>
            <person name="Yamaguchi S."/>
            <person name="Yoneyama K."/>
            <person name="Manabe R.I."/>
            <person name="Nelson D.C."/>
            <person name="Schulman A.H."/>
            <person name="Timko M.P."/>
            <person name="dePamphilis C.W."/>
            <person name="Choi D."/>
            <person name="Shirasu K."/>
        </authorList>
    </citation>
    <scope>NUCLEOTIDE SEQUENCE [LARGE SCALE GENOMIC DNA]</scope>
    <source>
        <strain evidence="10">cv. UVA1</strain>
    </source>
</reference>
<evidence type="ECO:0000256" key="2">
    <source>
        <dbReference type="ARBA" id="ARBA00022737"/>
    </source>
</evidence>
<evidence type="ECO:0000256" key="6">
    <source>
        <dbReference type="SAM" id="Coils"/>
    </source>
</evidence>
<dbReference type="GO" id="GO:0008270">
    <property type="term" value="F:zinc ion binding"/>
    <property type="evidence" value="ECO:0007669"/>
    <property type="project" value="UniProtKB-KW"/>
</dbReference>
<evidence type="ECO:0000259" key="8">
    <source>
        <dbReference type="PROSITE" id="PS51514"/>
    </source>
</evidence>
<dbReference type="SUPFAM" id="SSF57903">
    <property type="entry name" value="FYVE/PHD zinc finger"/>
    <property type="match status" value="1"/>
</dbReference>
<keyword evidence="4" id="KW-0862">Zinc</keyword>
<keyword evidence="1" id="KW-0479">Metal-binding</keyword>
<dbReference type="PANTHER" id="PTHR22870:SF91">
    <property type="entry name" value="REGULATOR OF CHROMOSOME CONDENSATION (RCC1) FAMILY WITH FYVE ZINC FINGER DOMAIN-CONTAINING PROTEIN"/>
    <property type="match status" value="1"/>
</dbReference>